<dbReference type="AlphaFoldDB" id="A0A1E4RA59"/>
<evidence type="ECO:0000313" key="3">
    <source>
        <dbReference type="Proteomes" id="UP000094784"/>
    </source>
</evidence>
<accession>A0A1E4RA59</accession>
<reference evidence="2 3" key="1">
    <citation type="submission" date="2016-09" db="EMBL/GenBank/DDBJ databases">
        <title>Draft genome sequence of the soil isolate, Lysinibacillus fusiformis M5, a potential hypoxanthine producer.</title>
        <authorList>
            <person name="Gallegos-Monterrosa R."/>
            <person name="Maroti G."/>
            <person name="Balint B."/>
            <person name="Kovacs A.T."/>
        </authorList>
    </citation>
    <scope>NUCLEOTIDE SEQUENCE [LARGE SCALE GENOMIC DNA]</scope>
    <source>
        <strain evidence="2 3">M5</strain>
    </source>
</reference>
<feature type="signal peptide" evidence="1">
    <location>
        <begin position="1"/>
        <end position="28"/>
    </location>
</feature>
<gene>
    <name evidence="2" type="ORF">BG258_16250</name>
</gene>
<dbReference type="RefSeq" id="WP_069482251.1">
    <property type="nucleotide sequence ID" value="NZ_KV766182.1"/>
</dbReference>
<feature type="chain" id="PRO_5009162159" evidence="1">
    <location>
        <begin position="29"/>
        <end position="160"/>
    </location>
</feature>
<dbReference type="EMBL" id="MECQ01000001">
    <property type="protein sequence ID" value="ODV57352.1"/>
    <property type="molecule type" value="Genomic_DNA"/>
</dbReference>
<keyword evidence="1" id="KW-0732">Signal</keyword>
<dbReference type="OrthoDB" id="9920119at2"/>
<proteinExistence type="predicted"/>
<dbReference type="Proteomes" id="UP000094784">
    <property type="component" value="Unassembled WGS sequence"/>
</dbReference>
<name>A0A1E4RA59_9BACI</name>
<evidence type="ECO:0000313" key="2">
    <source>
        <dbReference type="EMBL" id="ODV57352.1"/>
    </source>
</evidence>
<protein>
    <submittedName>
        <fullName evidence="2">Uncharacterized protein</fullName>
    </submittedName>
</protein>
<organism evidence="2 3">
    <name type="scientific">Lysinibacillus fusiformis</name>
    <dbReference type="NCBI Taxonomy" id="28031"/>
    <lineage>
        <taxon>Bacteria</taxon>
        <taxon>Bacillati</taxon>
        <taxon>Bacillota</taxon>
        <taxon>Bacilli</taxon>
        <taxon>Bacillales</taxon>
        <taxon>Bacillaceae</taxon>
        <taxon>Lysinibacillus</taxon>
    </lineage>
</organism>
<evidence type="ECO:0000256" key="1">
    <source>
        <dbReference type="SAM" id="SignalP"/>
    </source>
</evidence>
<sequence length="160" mass="17089">MKKKKFISKIAPIVVVAGIMFSSIPAFATELSEPITPVELPESITMDGKVFIMDKSAGGGSGNATSDNKSMSITRSSYKVTGSDVRLYVDSSHGHGGDHFSSGWVDATAPRFTARAEVWSNGRLNTTGNNQLNSGIRANATSFLATGLVPNATPRIFYNW</sequence>
<comment type="caution">
    <text evidence="2">The sequence shown here is derived from an EMBL/GenBank/DDBJ whole genome shotgun (WGS) entry which is preliminary data.</text>
</comment>